<proteinExistence type="predicted"/>
<dbReference type="AlphaFoldDB" id="X1BX30"/>
<comment type="caution">
    <text evidence="1">The sequence shown here is derived from an EMBL/GenBank/DDBJ whole genome shotgun (WGS) entry which is preliminary data.</text>
</comment>
<gene>
    <name evidence="1" type="ORF">S01H4_27420</name>
</gene>
<organism evidence="1">
    <name type="scientific">marine sediment metagenome</name>
    <dbReference type="NCBI Taxonomy" id="412755"/>
    <lineage>
        <taxon>unclassified sequences</taxon>
        <taxon>metagenomes</taxon>
        <taxon>ecological metagenomes</taxon>
    </lineage>
</organism>
<dbReference type="EMBL" id="BART01013400">
    <property type="protein sequence ID" value="GAG76721.1"/>
    <property type="molecule type" value="Genomic_DNA"/>
</dbReference>
<protein>
    <submittedName>
        <fullName evidence="1">Uncharacterized protein</fullName>
    </submittedName>
</protein>
<name>X1BX30_9ZZZZ</name>
<reference evidence="1" key="1">
    <citation type="journal article" date="2014" name="Front. Microbiol.">
        <title>High frequency of phylogenetically diverse reductive dehalogenase-homologous genes in deep subseafloor sedimentary metagenomes.</title>
        <authorList>
            <person name="Kawai M."/>
            <person name="Futagami T."/>
            <person name="Toyoda A."/>
            <person name="Takaki Y."/>
            <person name="Nishi S."/>
            <person name="Hori S."/>
            <person name="Arai W."/>
            <person name="Tsubouchi T."/>
            <person name="Morono Y."/>
            <person name="Uchiyama I."/>
            <person name="Ito T."/>
            <person name="Fujiyama A."/>
            <person name="Inagaki F."/>
            <person name="Takami H."/>
        </authorList>
    </citation>
    <scope>NUCLEOTIDE SEQUENCE</scope>
    <source>
        <strain evidence="1">Expedition CK06-06</strain>
    </source>
</reference>
<sequence>TDVLIGKMVTECDAEKLDEYKQILDQLEVLLYGIKTAFACKNFTRAETLLTNAATICTTFSGCDCNCSCNC</sequence>
<feature type="non-terminal residue" evidence="1">
    <location>
        <position position="1"/>
    </location>
</feature>
<accession>X1BX30</accession>
<evidence type="ECO:0000313" key="1">
    <source>
        <dbReference type="EMBL" id="GAG76721.1"/>
    </source>
</evidence>